<proteinExistence type="predicted"/>
<evidence type="ECO:0000313" key="2">
    <source>
        <dbReference type="Proteomes" id="UP001497516"/>
    </source>
</evidence>
<gene>
    <name evidence="1" type="ORF">LTRI10_LOCUS19535</name>
</gene>
<sequence>MHLVVRYLHVPHCCSQCVEYGHCEGEGTKCKVVQINVGKDLFIAEAMTEEVAWVTKPLQAADVASSSSVSSDPVQEQAMVVTAPPVASSGPVAG</sequence>
<protein>
    <submittedName>
        <fullName evidence="1">Uncharacterized protein</fullName>
    </submittedName>
</protein>
<accession>A0AAV2DWQ0</accession>
<name>A0AAV2DWQ0_9ROSI</name>
<organism evidence="1 2">
    <name type="scientific">Linum trigynum</name>
    <dbReference type="NCBI Taxonomy" id="586398"/>
    <lineage>
        <taxon>Eukaryota</taxon>
        <taxon>Viridiplantae</taxon>
        <taxon>Streptophyta</taxon>
        <taxon>Embryophyta</taxon>
        <taxon>Tracheophyta</taxon>
        <taxon>Spermatophyta</taxon>
        <taxon>Magnoliopsida</taxon>
        <taxon>eudicotyledons</taxon>
        <taxon>Gunneridae</taxon>
        <taxon>Pentapetalae</taxon>
        <taxon>rosids</taxon>
        <taxon>fabids</taxon>
        <taxon>Malpighiales</taxon>
        <taxon>Linaceae</taxon>
        <taxon>Linum</taxon>
    </lineage>
</organism>
<evidence type="ECO:0000313" key="1">
    <source>
        <dbReference type="EMBL" id="CAL1377917.1"/>
    </source>
</evidence>
<keyword evidence="2" id="KW-1185">Reference proteome</keyword>
<dbReference type="EMBL" id="OZ034816">
    <property type="protein sequence ID" value="CAL1377917.1"/>
    <property type="molecule type" value="Genomic_DNA"/>
</dbReference>
<reference evidence="1 2" key="1">
    <citation type="submission" date="2024-04" db="EMBL/GenBank/DDBJ databases">
        <authorList>
            <person name="Fracassetti M."/>
        </authorList>
    </citation>
    <scope>NUCLEOTIDE SEQUENCE [LARGE SCALE GENOMIC DNA]</scope>
</reference>
<dbReference type="AlphaFoldDB" id="A0AAV2DWQ0"/>
<dbReference type="Proteomes" id="UP001497516">
    <property type="component" value="Chromosome 3"/>
</dbReference>